<reference evidence="16" key="1">
    <citation type="journal article" date="2019" name="Int. J. Syst. Evol. Microbiol.">
        <title>The Global Catalogue of Microorganisms (GCM) 10K type strain sequencing project: providing services to taxonomists for standard genome sequencing and annotation.</title>
        <authorList>
            <consortium name="The Broad Institute Genomics Platform"/>
            <consortium name="The Broad Institute Genome Sequencing Center for Infectious Disease"/>
            <person name="Wu L."/>
            <person name="Ma J."/>
        </authorList>
    </citation>
    <scope>NUCLEOTIDE SEQUENCE [LARGE SCALE GENOMIC DNA]</scope>
    <source>
        <strain evidence="16">CGMCC 1.14993</strain>
    </source>
</reference>
<evidence type="ECO:0000256" key="6">
    <source>
        <dbReference type="ARBA" id="ARBA00022927"/>
    </source>
</evidence>
<keyword evidence="5 12" id="KW-0732">Signal</keyword>
<evidence type="ECO:0000256" key="1">
    <source>
        <dbReference type="ARBA" id="ARBA00004651"/>
    </source>
</evidence>
<dbReference type="HAMAP" id="MF_01811">
    <property type="entry name" value="YidC_type2"/>
    <property type="match status" value="1"/>
</dbReference>
<keyword evidence="9" id="KW-0564">Palmitate</keyword>
<feature type="chain" id="PRO_5035242065" description="Membrane protein insertase YidC" evidence="13">
    <location>
        <begin position="29"/>
        <end position="262"/>
    </location>
</feature>
<sequence>MKTKKYQMLVAILFLVVVLAGCSQTNQAITPESTGIWNQYFVYPLSWLITTVANIFGGSYGMAIIIVTILIRLALLPLMIKQIRSTKAMQAIQPEMLKLREKYSSKDQKTVQKLNEETMKLYQQHGVNPLSGCLPIFIQMPILIAFYHAIMRTMEIKAHDFLWFQLGHPDPIYALPIIAGITTFIQQKVSMNTTTMAGPAAQQMKIMLYVMPIMILVFAINLPSALALYWVVGNTFMIVQTLLVNRTGNTPDQKNNVGGASK</sequence>
<feature type="domain" description="Membrane insertase YidC/Oxa/ALB C-terminal" evidence="14">
    <location>
        <begin position="60"/>
        <end position="246"/>
    </location>
</feature>
<evidence type="ECO:0000313" key="16">
    <source>
        <dbReference type="Proteomes" id="UP000626244"/>
    </source>
</evidence>
<dbReference type="GO" id="GO:0005886">
    <property type="term" value="C:plasma membrane"/>
    <property type="evidence" value="ECO:0007669"/>
    <property type="project" value="UniProtKB-SubCell"/>
</dbReference>
<feature type="transmembrane region" description="Helical" evidence="12">
    <location>
        <begin position="162"/>
        <end position="185"/>
    </location>
</feature>
<dbReference type="AlphaFoldDB" id="A0A8J3F170"/>
<dbReference type="NCBIfam" id="NF002803">
    <property type="entry name" value="PRK02944.1"/>
    <property type="match status" value="1"/>
</dbReference>
<protein>
    <recommendedName>
        <fullName evidence="12">Membrane protein insertase YidC</fullName>
    </recommendedName>
    <alternativeName>
        <fullName evidence="12">Foldase YidC</fullName>
    </alternativeName>
    <alternativeName>
        <fullName evidence="12">Membrane integrase YidC</fullName>
    </alternativeName>
    <alternativeName>
        <fullName evidence="12">Membrane protein YidC</fullName>
    </alternativeName>
</protein>
<organism evidence="15 16">
    <name type="scientific">Gottfriedia solisilvae</name>
    <dbReference type="NCBI Taxonomy" id="1516104"/>
    <lineage>
        <taxon>Bacteria</taxon>
        <taxon>Bacillati</taxon>
        <taxon>Bacillota</taxon>
        <taxon>Bacilli</taxon>
        <taxon>Bacillales</taxon>
        <taxon>Bacillaceae</taxon>
        <taxon>Gottfriedia</taxon>
    </lineage>
</organism>
<comment type="similarity">
    <text evidence="12">Belongs to the OXA1/ALB3/YidC family. Type 2 subfamily.</text>
</comment>
<evidence type="ECO:0000256" key="9">
    <source>
        <dbReference type="ARBA" id="ARBA00023139"/>
    </source>
</evidence>
<accession>A0A8J3F170</accession>
<dbReference type="InterPro" id="IPR028055">
    <property type="entry name" value="YidC/Oxa/ALB_C"/>
</dbReference>
<keyword evidence="4 12" id="KW-0812">Transmembrane</keyword>
<evidence type="ECO:0000256" key="4">
    <source>
        <dbReference type="ARBA" id="ARBA00022692"/>
    </source>
</evidence>
<dbReference type="Pfam" id="PF02096">
    <property type="entry name" value="60KD_IMP"/>
    <property type="match status" value="1"/>
</dbReference>
<dbReference type="GO" id="GO:0015031">
    <property type="term" value="P:protein transport"/>
    <property type="evidence" value="ECO:0007669"/>
    <property type="project" value="UniProtKB-KW"/>
</dbReference>
<feature type="transmembrane region" description="Helical" evidence="12">
    <location>
        <begin position="129"/>
        <end position="150"/>
    </location>
</feature>
<keyword evidence="8 12" id="KW-0472">Membrane</keyword>
<dbReference type="InterPro" id="IPR047196">
    <property type="entry name" value="YidC_ALB_C"/>
</dbReference>
<evidence type="ECO:0000256" key="8">
    <source>
        <dbReference type="ARBA" id="ARBA00023136"/>
    </source>
</evidence>
<dbReference type="CDD" id="cd20070">
    <property type="entry name" value="5TM_YidC_Alb3"/>
    <property type="match status" value="1"/>
</dbReference>
<dbReference type="GO" id="GO:0051205">
    <property type="term" value="P:protein insertion into membrane"/>
    <property type="evidence" value="ECO:0007669"/>
    <property type="project" value="TreeGrafter"/>
</dbReference>
<evidence type="ECO:0000313" key="15">
    <source>
        <dbReference type="EMBL" id="GGI17092.1"/>
    </source>
</evidence>
<feature type="transmembrane region" description="Helical" evidence="12">
    <location>
        <begin position="206"/>
        <end position="232"/>
    </location>
</feature>
<keyword evidence="7 12" id="KW-1133">Transmembrane helix</keyword>
<evidence type="ECO:0000256" key="3">
    <source>
        <dbReference type="ARBA" id="ARBA00022475"/>
    </source>
</evidence>
<dbReference type="NCBIfam" id="TIGR03592">
    <property type="entry name" value="yidC_oxa1_cterm"/>
    <property type="match status" value="1"/>
</dbReference>
<keyword evidence="16" id="KW-1185">Reference proteome</keyword>
<dbReference type="InterPro" id="IPR001708">
    <property type="entry name" value="YidC/ALB3/OXA1/COX18"/>
</dbReference>
<evidence type="ECO:0000256" key="13">
    <source>
        <dbReference type="SAM" id="SignalP"/>
    </source>
</evidence>
<dbReference type="PANTHER" id="PTHR12428:SF65">
    <property type="entry name" value="CYTOCHROME C OXIDASE ASSEMBLY PROTEIN COX18, MITOCHONDRIAL"/>
    <property type="match status" value="1"/>
</dbReference>
<dbReference type="GO" id="GO:0032977">
    <property type="term" value="F:membrane insertase activity"/>
    <property type="evidence" value="ECO:0007669"/>
    <property type="project" value="InterPro"/>
</dbReference>
<dbReference type="InterPro" id="IPR023060">
    <property type="entry name" value="YidC/YidC1/YidC2_Firmicutes"/>
</dbReference>
<evidence type="ECO:0000256" key="5">
    <source>
        <dbReference type="ARBA" id="ARBA00022729"/>
    </source>
</evidence>
<dbReference type="Proteomes" id="UP000626244">
    <property type="component" value="Unassembled WGS sequence"/>
</dbReference>
<keyword evidence="2 12" id="KW-0813">Transport</keyword>
<name>A0A8J3F170_9BACI</name>
<gene>
    <name evidence="15" type="primary">spoIIIJ</name>
    <name evidence="12" type="synonym">yidC</name>
    <name evidence="15" type="ORF">GCM10007380_36230</name>
</gene>
<dbReference type="PANTHER" id="PTHR12428">
    <property type="entry name" value="OXA1"/>
    <property type="match status" value="1"/>
</dbReference>
<evidence type="ECO:0000256" key="2">
    <source>
        <dbReference type="ARBA" id="ARBA00022448"/>
    </source>
</evidence>
<dbReference type="PRINTS" id="PR00701">
    <property type="entry name" value="60KDINNERMP"/>
</dbReference>
<evidence type="ECO:0000259" key="14">
    <source>
        <dbReference type="Pfam" id="PF02096"/>
    </source>
</evidence>
<comment type="subcellular location">
    <subcellularLocation>
        <location evidence="1 12">Cell membrane</location>
        <topology evidence="1 12">Multi-pass membrane protein</topology>
    </subcellularLocation>
</comment>
<keyword evidence="11 12" id="KW-0449">Lipoprotein</keyword>
<comment type="caution">
    <text evidence="15">The sequence shown here is derived from an EMBL/GenBank/DDBJ whole genome shotgun (WGS) entry which is preliminary data.</text>
</comment>
<feature type="transmembrane region" description="Helical" evidence="12">
    <location>
        <begin position="52"/>
        <end position="75"/>
    </location>
</feature>
<evidence type="ECO:0000256" key="11">
    <source>
        <dbReference type="ARBA" id="ARBA00023288"/>
    </source>
</evidence>
<keyword evidence="6 12" id="KW-0653">Protein transport</keyword>
<dbReference type="EMBL" id="BMHB01000002">
    <property type="protein sequence ID" value="GGI17092.1"/>
    <property type="molecule type" value="Genomic_DNA"/>
</dbReference>
<feature type="signal peptide" evidence="13">
    <location>
        <begin position="1"/>
        <end position="28"/>
    </location>
</feature>
<comment type="function">
    <text evidence="12">Required for the insertion and/or proper folding and/or complex formation of integral membrane proteins into the membrane. Involved in integration of membrane proteins that insert both dependently and independently of the Sec translocase complex, as well as at least some lipoproteins.</text>
</comment>
<evidence type="ECO:0000256" key="7">
    <source>
        <dbReference type="ARBA" id="ARBA00022989"/>
    </source>
</evidence>
<dbReference type="PROSITE" id="PS51257">
    <property type="entry name" value="PROKAR_LIPOPROTEIN"/>
    <property type="match status" value="1"/>
</dbReference>
<evidence type="ECO:0000256" key="12">
    <source>
        <dbReference type="HAMAP-Rule" id="MF_01811"/>
    </source>
</evidence>
<evidence type="ECO:0000256" key="10">
    <source>
        <dbReference type="ARBA" id="ARBA00023186"/>
    </source>
</evidence>
<proteinExistence type="inferred from homology"/>
<keyword evidence="3 12" id="KW-1003">Cell membrane</keyword>
<keyword evidence="10 12" id="KW-0143">Chaperone</keyword>